<reference evidence="2 3" key="1">
    <citation type="submission" date="2021-07" db="EMBL/GenBank/DDBJ databases">
        <title>Paenibacillus radiodurans sp. nov., isolated from the southeastern edge of Tengger Desert.</title>
        <authorList>
            <person name="Zhang G."/>
        </authorList>
    </citation>
    <scope>NUCLEOTIDE SEQUENCE [LARGE SCALE GENOMIC DNA]</scope>
    <source>
        <strain evidence="2 3">DT7-4</strain>
    </source>
</reference>
<dbReference type="RefSeq" id="WP_219870416.1">
    <property type="nucleotide sequence ID" value="NZ_JAHZIJ010000001.1"/>
</dbReference>
<accession>A0ABS7D023</accession>
<evidence type="ECO:0000259" key="1">
    <source>
        <dbReference type="PROSITE" id="PS50075"/>
    </source>
</evidence>
<dbReference type="Gene3D" id="1.10.1200.10">
    <property type="entry name" value="ACP-like"/>
    <property type="match status" value="1"/>
</dbReference>
<organism evidence="2 3">
    <name type="scientific">Paenibacillus oenotherae</name>
    <dbReference type="NCBI Taxonomy" id="1435645"/>
    <lineage>
        <taxon>Bacteria</taxon>
        <taxon>Bacillati</taxon>
        <taxon>Bacillota</taxon>
        <taxon>Bacilli</taxon>
        <taxon>Bacillales</taxon>
        <taxon>Paenibacillaceae</taxon>
        <taxon>Paenibacillus</taxon>
    </lineage>
</organism>
<comment type="caution">
    <text evidence="2">The sequence shown here is derived from an EMBL/GenBank/DDBJ whole genome shotgun (WGS) entry which is preliminary data.</text>
</comment>
<sequence>MQIPHFDPVLQLPYYYPCNFPFIHEAMKRKGSESRFSLLANARMYGLPAISDTGNLRWYFSKLGYKEAIWSTTERKGLPDFEQGLKEIRARISEGELFLATGTSYFLPYCDDYMNPRYIEKHTEPGSRLYLVDHWIGVHGIYDDHLLVYDPVPAQFSGPVGREDFHGFWKGNVSIPELAEAGRREELLKYCTLEVEMEERLTPGTLKDAMRSTLATSAHEFLSGREVSEGERTFYFGHAASVRIKMNLQLAMTDAEKLQSVAVQVFDMRWSRYFLRDLLQDMAEVCGPEYASIHIEFGEIIKEWEQAHKLFRFRADKSVMNAEQLRLLDAFVNELIKREYRFYERVAALLQGVPLLGKRSAADGSPLPLPDEDMLLRIILEGCAEINATRHAKIPVELGLQAPLYGRDGNLDSLGLISLLAIIEQDILDGMGVELLLAEENALSDRSSPFRTIESLIDYIRDKLPKVLTAV</sequence>
<keyword evidence="3" id="KW-1185">Reference proteome</keyword>
<gene>
    <name evidence="2" type="ORF">K0T92_00225</name>
</gene>
<dbReference type="EMBL" id="JAHZIJ010000001">
    <property type="protein sequence ID" value="MBW7473161.1"/>
    <property type="molecule type" value="Genomic_DNA"/>
</dbReference>
<evidence type="ECO:0000313" key="2">
    <source>
        <dbReference type="EMBL" id="MBW7473161.1"/>
    </source>
</evidence>
<dbReference type="Proteomes" id="UP000812277">
    <property type="component" value="Unassembled WGS sequence"/>
</dbReference>
<dbReference type="InterPro" id="IPR036736">
    <property type="entry name" value="ACP-like_sf"/>
</dbReference>
<dbReference type="InterPro" id="IPR009081">
    <property type="entry name" value="PP-bd_ACP"/>
</dbReference>
<feature type="domain" description="Carrier" evidence="1">
    <location>
        <begin position="370"/>
        <end position="464"/>
    </location>
</feature>
<proteinExistence type="predicted"/>
<name>A0ABS7D023_9BACL</name>
<protein>
    <recommendedName>
        <fullName evidence="1">Carrier domain-containing protein</fullName>
    </recommendedName>
</protein>
<evidence type="ECO:0000313" key="3">
    <source>
        <dbReference type="Proteomes" id="UP000812277"/>
    </source>
</evidence>
<dbReference type="PROSITE" id="PS50075">
    <property type="entry name" value="CARRIER"/>
    <property type="match status" value="1"/>
</dbReference>